<keyword evidence="1" id="KW-0472">Membrane</keyword>
<accession>A0A9P1GMR8</accession>
<keyword evidence="1" id="KW-0812">Transmembrane</keyword>
<evidence type="ECO:0000313" key="3">
    <source>
        <dbReference type="EMBL" id="CAL4805015.1"/>
    </source>
</evidence>
<evidence type="ECO:0000256" key="1">
    <source>
        <dbReference type="SAM" id="Phobius"/>
    </source>
</evidence>
<name>A0A9P1GMR8_9DINO</name>
<organism evidence="2">
    <name type="scientific">Cladocopium goreaui</name>
    <dbReference type="NCBI Taxonomy" id="2562237"/>
    <lineage>
        <taxon>Eukaryota</taxon>
        <taxon>Sar</taxon>
        <taxon>Alveolata</taxon>
        <taxon>Dinophyceae</taxon>
        <taxon>Suessiales</taxon>
        <taxon>Symbiodiniaceae</taxon>
        <taxon>Cladocopium</taxon>
    </lineage>
</organism>
<keyword evidence="4" id="KW-1185">Reference proteome</keyword>
<feature type="transmembrane region" description="Helical" evidence="1">
    <location>
        <begin position="18"/>
        <end position="42"/>
    </location>
</feature>
<dbReference type="EMBL" id="CAMXCT030006652">
    <property type="protein sequence ID" value="CAL4805015.1"/>
    <property type="molecule type" value="Genomic_DNA"/>
</dbReference>
<reference evidence="3 4" key="2">
    <citation type="submission" date="2024-05" db="EMBL/GenBank/DDBJ databases">
        <authorList>
            <person name="Chen Y."/>
            <person name="Shah S."/>
            <person name="Dougan E. K."/>
            <person name="Thang M."/>
            <person name="Chan C."/>
        </authorList>
    </citation>
    <scope>NUCLEOTIDE SEQUENCE [LARGE SCALE GENOMIC DNA]</scope>
</reference>
<protein>
    <submittedName>
        <fullName evidence="2">Uncharacterized protein</fullName>
    </submittedName>
</protein>
<dbReference type="EMBL" id="CAMXCT020006652">
    <property type="protein sequence ID" value="CAL1171078.1"/>
    <property type="molecule type" value="Genomic_DNA"/>
</dbReference>
<gene>
    <name evidence="2" type="ORF">C1SCF055_LOCUS42327</name>
</gene>
<feature type="transmembrane region" description="Helical" evidence="1">
    <location>
        <begin position="110"/>
        <end position="130"/>
    </location>
</feature>
<proteinExistence type="predicted"/>
<feature type="transmembrane region" description="Helical" evidence="1">
    <location>
        <begin position="67"/>
        <end position="89"/>
    </location>
</feature>
<feature type="transmembrane region" description="Helical" evidence="1">
    <location>
        <begin position="136"/>
        <end position="156"/>
    </location>
</feature>
<dbReference type="AlphaFoldDB" id="A0A9P1GMR8"/>
<dbReference type="Proteomes" id="UP001152797">
    <property type="component" value="Unassembled WGS sequence"/>
</dbReference>
<reference evidence="2" key="1">
    <citation type="submission" date="2022-10" db="EMBL/GenBank/DDBJ databases">
        <authorList>
            <person name="Chen Y."/>
            <person name="Dougan E. K."/>
            <person name="Chan C."/>
            <person name="Rhodes N."/>
            <person name="Thang M."/>
        </authorList>
    </citation>
    <scope>NUCLEOTIDE SEQUENCE</scope>
</reference>
<evidence type="ECO:0000313" key="2">
    <source>
        <dbReference type="EMBL" id="CAI4017703.1"/>
    </source>
</evidence>
<sequence>MANCACCNNLGSSSKFQLLLTLSTGILFILLGIYGIALILLVNFKVTPSSYDDLEGLRKFSGTASDLASWVGLLVSLLWWMALSSRCFAPCCCHLDDVECPCAPCKTFHFLDVPFFVGVSIAWMAVQGFFLRDVLLALSMALLLLAIPSGFMKWRWMKDMKAATPRPQVTHTATQTTSMAATWQMVGNPVTITTVGCCGERRIKGMVQNEDDDKVAEV</sequence>
<evidence type="ECO:0000313" key="4">
    <source>
        <dbReference type="Proteomes" id="UP001152797"/>
    </source>
</evidence>
<comment type="caution">
    <text evidence="2">The sequence shown here is derived from an EMBL/GenBank/DDBJ whole genome shotgun (WGS) entry which is preliminary data.</text>
</comment>
<dbReference type="OrthoDB" id="10602007at2759"/>
<keyword evidence="1" id="KW-1133">Transmembrane helix</keyword>
<dbReference type="EMBL" id="CAMXCT010006652">
    <property type="protein sequence ID" value="CAI4017703.1"/>
    <property type="molecule type" value="Genomic_DNA"/>
</dbReference>